<evidence type="ECO:0000256" key="4">
    <source>
        <dbReference type="ARBA" id="ARBA00023125"/>
    </source>
</evidence>
<keyword evidence="2" id="KW-0663">Pyridoxal phosphate</keyword>
<dbReference type="InterPro" id="IPR036388">
    <property type="entry name" value="WH-like_DNA-bd_sf"/>
</dbReference>
<protein>
    <submittedName>
        <fullName evidence="7">GntR family transcriptional regulator</fullName>
    </submittedName>
</protein>
<evidence type="ECO:0000313" key="8">
    <source>
        <dbReference type="Proteomes" id="UP000301751"/>
    </source>
</evidence>
<dbReference type="AlphaFoldDB" id="A0A480AZ78"/>
<dbReference type="InterPro" id="IPR015421">
    <property type="entry name" value="PyrdxlP-dep_Trfase_major"/>
</dbReference>
<comment type="similarity">
    <text evidence="1">In the C-terminal section; belongs to the class-I pyridoxal-phosphate-dependent aminotransferase family.</text>
</comment>
<dbReference type="SUPFAM" id="SSF46785">
    <property type="entry name" value="Winged helix' DNA-binding domain"/>
    <property type="match status" value="1"/>
</dbReference>
<dbReference type="InterPro" id="IPR004839">
    <property type="entry name" value="Aminotransferase_I/II_large"/>
</dbReference>
<feature type="domain" description="HTH gntR-type" evidence="6">
    <location>
        <begin position="11"/>
        <end position="79"/>
    </location>
</feature>
<keyword evidence="3" id="KW-0805">Transcription regulation</keyword>
<dbReference type="Pfam" id="PF00155">
    <property type="entry name" value="Aminotran_1_2"/>
    <property type="match status" value="1"/>
</dbReference>
<evidence type="ECO:0000256" key="5">
    <source>
        <dbReference type="ARBA" id="ARBA00023163"/>
    </source>
</evidence>
<dbReference type="GO" id="GO:0003700">
    <property type="term" value="F:DNA-binding transcription factor activity"/>
    <property type="evidence" value="ECO:0007669"/>
    <property type="project" value="InterPro"/>
</dbReference>
<dbReference type="OrthoDB" id="9804020at2"/>
<dbReference type="GO" id="GO:0030170">
    <property type="term" value="F:pyridoxal phosphate binding"/>
    <property type="evidence" value="ECO:0007669"/>
    <property type="project" value="InterPro"/>
</dbReference>
<dbReference type="Pfam" id="PF00392">
    <property type="entry name" value="GntR"/>
    <property type="match status" value="1"/>
</dbReference>
<dbReference type="CDD" id="cd00609">
    <property type="entry name" value="AAT_like"/>
    <property type="match status" value="1"/>
</dbReference>
<reference evidence="8" key="1">
    <citation type="submission" date="2019-03" db="EMBL/GenBank/DDBJ databases">
        <title>Aquabacterium pictum sp.nov., the first bacteriochlorophyll a-containing freshwater bacterium in the genus Aquabacterium of the class Betaproteobacteria.</title>
        <authorList>
            <person name="Hirose S."/>
            <person name="Tank M."/>
            <person name="Hara E."/>
            <person name="Tamaki H."/>
            <person name="Takaichi S."/>
            <person name="Haruta S."/>
            <person name="Hanada S."/>
        </authorList>
    </citation>
    <scope>NUCLEOTIDE SEQUENCE [LARGE SCALE GENOMIC DNA]</scope>
    <source>
        <strain evidence="8">W35</strain>
    </source>
</reference>
<evidence type="ECO:0000256" key="2">
    <source>
        <dbReference type="ARBA" id="ARBA00022898"/>
    </source>
</evidence>
<dbReference type="PANTHER" id="PTHR46577">
    <property type="entry name" value="HTH-TYPE TRANSCRIPTIONAL REGULATORY PROTEIN GABR"/>
    <property type="match status" value="1"/>
</dbReference>
<dbReference type="InterPro" id="IPR000524">
    <property type="entry name" value="Tscrpt_reg_HTH_GntR"/>
</dbReference>
<dbReference type="SMART" id="SM00345">
    <property type="entry name" value="HTH_GNTR"/>
    <property type="match status" value="1"/>
</dbReference>
<evidence type="ECO:0000313" key="7">
    <source>
        <dbReference type="EMBL" id="GCL65035.1"/>
    </source>
</evidence>
<dbReference type="SUPFAM" id="SSF53383">
    <property type="entry name" value="PLP-dependent transferases"/>
    <property type="match status" value="1"/>
</dbReference>
<dbReference type="GO" id="GO:0003677">
    <property type="term" value="F:DNA binding"/>
    <property type="evidence" value="ECO:0007669"/>
    <property type="project" value="UniProtKB-KW"/>
</dbReference>
<proteinExistence type="inferred from homology"/>
<evidence type="ECO:0000256" key="1">
    <source>
        <dbReference type="ARBA" id="ARBA00005384"/>
    </source>
</evidence>
<keyword evidence="4" id="KW-0238">DNA-binding</keyword>
<name>A0A480AZ78_9BURK</name>
<dbReference type="PROSITE" id="PS50949">
    <property type="entry name" value="HTH_GNTR"/>
    <property type="match status" value="1"/>
</dbReference>
<dbReference type="InterPro" id="IPR015424">
    <property type="entry name" value="PyrdxlP-dep_Trfase"/>
</dbReference>
<dbReference type="InterPro" id="IPR051446">
    <property type="entry name" value="HTH_trans_reg/aminotransferase"/>
</dbReference>
<keyword evidence="8" id="KW-1185">Reference proteome</keyword>
<organism evidence="7 8">
    <name type="scientific">Pseudaquabacterium pictum</name>
    <dbReference type="NCBI Taxonomy" id="2315236"/>
    <lineage>
        <taxon>Bacteria</taxon>
        <taxon>Pseudomonadati</taxon>
        <taxon>Pseudomonadota</taxon>
        <taxon>Betaproteobacteria</taxon>
        <taxon>Burkholderiales</taxon>
        <taxon>Sphaerotilaceae</taxon>
        <taxon>Pseudaquabacterium</taxon>
    </lineage>
</organism>
<dbReference type="Proteomes" id="UP000301751">
    <property type="component" value="Unassembled WGS sequence"/>
</dbReference>
<dbReference type="CDD" id="cd07377">
    <property type="entry name" value="WHTH_GntR"/>
    <property type="match status" value="1"/>
</dbReference>
<dbReference type="PANTHER" id="PTHR46577:SF1">
    <property type="entry name" value="HTH-TYPE TRANSCRIPTIONAL REGULATORY PROTEIN GABR"/>
    <property type="match status" value="1"/>
</dbReference>
<accession>A0A480AZ78</accession>
<dbReference type="Gene3D" id="3.40.640.10">
    <property type="entry name" value="Type I PLP-dependent aspartate aminotransferase-like (Major domain)"/>
    <property type="match status" value="1"/>
</dbReference>
<comment type="caution">
    <text evidence="7">The sequence shown here is derived from an EMBL/GenBank/DDBJ whole genome shotgun (WGS) entry which is preliminary data.</text>
</comment>
<gene>
    <name evidence="7" type="ORF">AQPW35_41160</name>
</gene>
<sequence>MRHQANAAVSLPKRLQVYQQLRAAIEQGSLASGSRLPPTRSHAQLLGVGRNTVLWALQRLQAEGFVQSRVGSGSVVADGLRQARQPPPQASAAPTLSRRGAQLADVVRLWQRPVSEVRPLRIGAPEVASFPFALWDRLARQCSVAQRAAQAQYIDPAGLPALRTAIAQWLLVSRGVRCHAGQVLVTSGSQQAIDLVGRLLLDAGDDAIVEDPGYPGIRASLAGHGAQVRPAPVDDQGLDIAAAAAAWPAARLAVVTPTHQYPLGVHMGLARRLALIDWARRSDAWIVEDDYDGEFQYGTHRTPALCSLPHGGRVLYIGTFSKSLHPGLRLGFLVLPEALLPAFAGAKALSDRHSPGDAQAVLARFIAEGHMLRHLRRMRELYRRRQGVLITALAQASGGTVQLAPCLHGMHLALEAPPGTDDVAVSRAAAALGVRLAPLSSYCMQADRRGWLLGHAADDDAALQAAAQAIGPLLQRSLEPAVRTA</sequence>
<dbReference type="EMBL" id="BJCL01000013">
    <property type="protein sequence ID" value="GCL65035.1"/>
    <property type="molecule type" value="Genomic_DNA"/>
</dbReference>
<dbReference type="InterPro" id="IPR036390">
    <property type="entry name" value="WH_DNA-bd_sf"/>
</dbReference>
<evidence type="ECO:0000256" key="3">
    <source>
        <dbReference type="ARBA" id="ARBA00023015"/>
    </source>
</evidence>
<dbReference type="Gene3D" id="1.10.10.10">
    <property type="entry name" value="Winged helix-like DNA-binding domain superfamily/Winged helix DNA-binding domain"/>
    <property type="match status" value="1"/>
</dbReference>
<evidence type="ECO:0000259" key="6">
    <source>
        <dbReference type="PROSITE" id="PS50949"/>
    </source>
</evidence>
<keyword evidence="5" id="KW-0804">Transcription</keyword>